<dbReference type="PANTHER" id="PTHR42912">
    <property type="entry name" value="METHYLTRANSFERASE"/>
    <property type="match status" value="1"/>
</dbReference>
<protein>
    <submittedName>
        <fullName evidence="2">SAM-dependent methyltransferase</fullName>
    </submittedName>
</protein>
<dbReference type="InterPro" id="IPR013216">
    <property type="entry name" value="Methyltransf_11"/>
</dbReference>
<dbReference type="PANTHER" id="PTHR42912:SF93">
    <property type="entry name" value="N6-ADENOSINE-METHYLTRANSFERASE TMT1A"/>
    <property type="match status" value="1"/>
</dbReference>
<evidence type="ECO:0000313" key="3">
    <source>
        <dbReference type="Proteomes" id="UP000053331"/>
    </source>
</evidence>
<dbReference type="EMBL" id="JNFH02000017">
    <property type="protein sequence ID" value="KKF39802.1"/>
    <property type="molecule type" value="Genomic_DNA"/>
</dbReference>
<sequence>MGFHTFDADKAERLERPAVRYRWVSAEEVIGALTAEGTDRADRAAATVADLGSGTGFYTDAVAPHVETVYGVDVQAEMHAFYREKGVPENVALVESDVAALPFDDGELDAAFSTMTYHEFASDAALAELARVIRADGRLALFDWSAAGDGEHGPPADERFAASDAVDALEAAGFEGISAAERTETFAVIARAP</sequence>
<dbReference type="OrthoDB" id="302307at2157"/>
<evidence type="ECO:0000313" key="2">
    <source>
        <dbReference type="EMBL" id="KKF39802.1"/>
    </source>
</evidence>
<reference evidence="2 3" key="1">
    <citation type="journal article" date="2015" name="Genome Announc.">
        <title>Draft genome sequence of a Halorubrum H3 strain isolated from the burlinskoye salt lake (Altai Krai, Russia).</title>
        <authorList>
            <person name="Rozanov A.S."/>
            <person name="Bryanskaya A.V."/>
            <person name="Malup T.K."/>
            <person name="Kotenko A.V."/>
            <person name="Peltek S.E."/>
        </authorList>
    </citation>
    <scope>NUCLEOTIDE SEQUENCE [LARGE SCALE GENOMIC DNA]</scope>
    <source>
        <strain evidence="2 3">H3</strain>
    </source>
</reference>
<dbReference type="CDD" id="cd02440">
    <property type="entry name" value="AdoMet_MTases"/>
    <property type="match status" value="1"/>
</dbReference>
<dbReference type="GO" id="GO:0008757">
    <property type="term" value="F:S-adenosylmethionine-dependent methyltransferase activity"/>
    <property type="evidence" value="ECO:0007669"/>
    <property type="project" value="InterPro"/>
</dbReference>
<dbReference type="Gene3D" id="3.40.50.150">
    <property type="entry name" value="Vaccinia Virus protein VP39"/>
    <property type="match status" value="1"/>
</dbReference>
<dbReference type="Proteomes" id="UP000053331">
    <property type="component" value="Unassembled WGS sequence"/>
</dbReference>
<dbReference type="AlphaFoldDB" id="A0A0F8CLM9"/>
<keyword evidence="3" id="KW-1185">Reference proteome</keyword>
<organism evidence="2 3">
    <name type="scientific">Halorubrum saccharovorum</name>
    <dbReference type="NCBI Taxonomy" id="2248"/>
    <lineage>
        <taxon>Archaea</taxon>
        <taxon>Methanobacteriati</taxon>
        <taxon>Methanobacteriota</taxon>
        <taxon>Stenosarchaea group</taxon>
        <taxon>Halobacteria</taxon>
        <taxon>Halobacteriales</taxon>
        <taxon>Haloferacaceae</taxon>
        <taxon>Halorubrum</taxon>
    </lineage>
</organism>
<dbReference type="InterPro" id="IPR029063">
    <property type="entry name" value="SAM-dependent_MTases_sf"/>
</dbReference>
<gene>
    <name evidence="2" type="ORF">FK85_25700</name>
</gene>
<dbReference type="SUPFAM" id="SSF53335">
    <property type="entry name" value="S-adenosyl-L-methionine-dependent methyltransferases"/>
    <property type="match status" value="1"/>
</dbReference>
<dbReference type="GO" id="GO:0032259">
    <property type="term" value="P:methylation"/>
    <property type="evidence" value="ECO:0007669"/>
    <property type="project" value="UniProtKB-KW"/>
</dbReference>
<dbReference type="InterPro" id="IPR050508">
    <property type="entry name" value="Methyltransf_Superfamily"/>
</dbReference>
<keyword evidence="2" id="KW-0808">Transferase</keyword>
<dbReference type="Pfam" id="PF08241">
    <property type="entry name" value="Methyltransf_11"/>
    <property type="match status" value="1"/>
</dbReference>
<comment type="caution">
    <text evidence="2">The sequence shown here is derived from an EMBL/GenBank/DDBJ whole genome shotgun (WGS) entry which is preliminary data.</text>
</comment>
<keyword evidence="2" id="KW-0489">Methyltransferase</keyword>
<dbReference type="RefSeq" id="WP_050024235.1">
    <property type="nucleotide sequence ID" value="NZ_JNFH02000017.1"/>
</dbReference>
<name>A0A0F8CLM9_9EURY</name>
<proteinExistence type="predicted"/>
<feature type="domain" description="Methyltransferase type 11" evidence="1">
    <location>
        <begin position="50"/>
        <end position="140"/>
    </location>
</feature>
<evidence type="ECO:0000259" key="1">
    <source>
        <dbReference type="Pfam" id="PF08241"/>
    </source>
</evidence>
<accession>A0A0F8CLM9</accession>